<evidence type="ECO:0000313" key="2">
    <source>
        <dbReference type="EMBL" id="MEL0657398.1"/>
    </source>
</evidence>
<evidence type="ECO:0000313" key="3">
    <source>
        <dbReference type="Proteomes" id="UP001371391"/>
    </source>
</evidence>
<reference evidence="2 3" key="1">
    <citation type="submission" date="2024-02" db="EMBL/GenBank/DDBJ databases">
        <title>Bacteria isolated from the canopy kelp, Nereocystis luetkeana.</title>
        <authorList>
            <person name="Pfister C.A."/>
            <person name="Younker I.T."/>
            <person name="Light S.H."/>
        </authorList>
    </citation>
    <scope>NUCLEOTIDE SEQUENCE [LARGE SCALE GENOMIC DNA]</scope>
    <source>
        <strain evidence="2 3">TI.1.03</strain>
    </source>
</reference>
<keyword evidence="3" id="KW-1185">Reference proteome</keyword>
<feature type="non-terminal residue" evidence="2">
    <location>
        <position position="1"/>
    </location>
</feature>
<gene>
    <name evidence="2" type="ORF">V6257_20620</name>
</gene>
<proteinExistence type="predicted"/>
<evidence type="ECO:0000256" key="1">
    <source>
        <dbReference type="SAM" id="MobiDB-lite"/>
    </source>
</evidence>
<dbReference type="EMBL" id="JBAKAW010000188">
    <property type="protein sequence ID" value="MEL0657398.1"/>
    <property type="molecule type" value="Genomic_DNA"/>
</dbReference>
<comment type="caution">
    <text evidence="2">The sequence shown here is derived from an EMBL/GenBank/DDBJ whole genome shotgun (WGS) entry which is preliminary data.</text>
</comment>
<feature type="region of interest" description="Disordered" evidence="1">
    <location>
        <begin position="50"/>
        <end position="74"/>
    </location>
</feature>
<sequence>KTDKKLETANNQDLNPVIAREKQNQALKNTLRTQADEATVIAKQVTTQKEYTTEVAPSTPTDTSAGMLALTTEH</sequence>
<dbReference type="Proteomes" id="UP001371391">
    <property type="component" value="Unassembled WGS sequence"/>
</dbReference>
<protein>
    <submittedName>
        <fullName evidence="2">Type IV pilus biogenesis/stability protein PilW</fullName>
    </submittedName>
</protein>
<accession>A0ABU9H6L0</accession>
<feature type="non-terminal residue" evidence="2">
    <location>
        <position position="74"/>
    </location>
</feature>
<name>A0ABU9H6L0_9GAMM</name>
<organism evidence="2 3">
    <name type="scientific">Pseudoalteromonas issachenkonii</name>
    <dbReference type="NCBI Taxonomy" id="152297"/>
    <lineage>
        <taxon>Bacteria</taxon>
        <taxon>Pseudomonadati</taxon>
        <taxon>Pseudomonadota</taxon>
        <taxon>Gammaproteobacteria</taxon>
        <taxon>Alteromonadales</taxon>
        <taxon>Pseudoalteromonadaceae</taxon>
        <taxon>Pseudoalteromonas</taxon>
    </lineage>
</organism>
<feature type="compositionally biased region" description="Polar residues" evidence="1">
    <location>
        <begin position="50"/>
        <end position="64"/>
    </location>
</feature>